<dbReference type="EMBL" id="ML977164">
    <property type="protein sequence ID" value="KAF1985087.1"/>
    <property type="molecule type" value="Genomic_DNA"/>
</dbReference>
<dbReference type="Proteomes" id="UP000800041">
    <property type="component" value="Unassembled WGS sequence"/>
</dbReference>
<gene>
    <name evidence="5" type="ORF">K402DRAFT_395138</name>
</gene>
<feature type="region of interest" description="Disordered" evidence="3">
    <location>
        <begin position="170"/>
        <end position="253"/>
    </location>
</feature>
<proteinExistence type="predicted"/>
<protein>
    <recommendedName>
        <fullName evidence="4">Transcription factor CBF/NF-Y/archaeal histone domain-containing protein</fullName>
    </recommendedName>
</protein>
<feature type="compositionally biased region" description="Polar residues" evidence="3">
    <location>
        <begin position="118"/>
        <end position="127"/>
    </location>
</feature>
<feature type="compositionally biased region" description="Polar residues" evidence="3">
    <location>
        <begin position="240"/>
        <end position="253"/>
    </location>
</feature>
<dbReference type="GO" id="GO:0006261">
    <property type="term" value="P:DNA-templated DNA replication"/>
    <property type="evidence" value="ECO:0007669"/>
    <property type="project" value="TreeGrafter"/>
</dbReference>
<name>A0A6G1GWB3_9PEZI</name>
<dbReference type="Gene3D" id="1.10.20.10">
    <property type="entry name" value="Histone, subunit A"/>
    <property type="match status" value="1"/>
</dbReference>
<keyword evidence="2" id="KW-0539">Nucleus</keyword>
<dbReference type="AlphaFoldDB" id="A0A6G1GWB3"/>
<feature type="domain" description="Transcription factor CBF/NF-Y/archaeal histone" evidence="4">
    <location>
        <begin position="19"/>
        <end position="82"/>
    </location>
</feature>
<keyword evidence="6" id="KW-1185">Reference proteome</keyword>
<feature type="compositionally biased region" description="Polar residues" evidence="3">
    <location>
        <begin position="173"/>
        <end position="185"/>
    </location>
</feature>
<dbReference type="InterPro" id="IPR003958">
    <property type="entry name" value="CBFA_NFYB_domain"/>
</dbReference>
<dbReference type="OrthoDB" id="636685at2759"/>
<evidence type="ECO:0000256" key="3">
    <source>
        <dbReference type="SAM" id="MobiDB-lite"/>
    </source>
</evidence>
<evidence type="ECO:0000259" key="4">
    <source>
        <dbReference type="Pfam" id="PF00808"/>
    </source>
</evidence>
<dbReference type="Pfam" id="PF00808">
    <property type="entry name" value="CBFD_NFYB_HMF"/>
    <property type="match status" value="1"/>
</dbReference>
<comment type="subcellular location">
    <subcellularLocation>
        <location evidence="1">Nucleus</location>
    </subcellularLocation>
</comment>
<evidence type="ECO:0000256" key="1">
    <source>
        <dbReference type="ARBA" id="ARBA00004123"/>
    </source>
</evidence>
<dbReference type="InterPro" id="IPR050568">
    <property type="entry name" value="Transcr_DNA_Rep_Reg"/>
</dbReference>
<evidence type="ECO:0000313" key="5">
    <source>
        <dbReference type="EMBL" id="KAF1985087.1"/>
    </source>
</evidence>
<dbReference type="PANTHER" id="PTHR10252">
    <property type="entry name" value="HISTONE-LIKE TRANSCRIPTION FACTOR CCAAT-RELATED"/>
    <property type="match status" value="1"/>
</dbReference>
<dbReference type="PANTHER" id="PTHR10252:SF54">
    <property type="entry name" value="CHROMATIN ACCESSIBILITY COMPLEX PROTEIN 1"/>
    <property type="match status" value="1"/>
</dbReference>
<dbReference type="GO" id="GO:0046982">
    <property type="term" value="F:protein heterodimerization activity"/>
    <property type="evidence" value="ECO:0007669"/>
    <property type="project" value="InterPro"/>
</dbReference>
<accession>A0A6G1GWB3</accession>
<dbReference type="InterPro" id="IPR009072">
    <property type="entry name" value="Histone-fold"/>
</dbReference>
<dbReference type="CDD" id="cd23645">
    <property type="entry name" value="HFD_Dpb3-like"/>
    <property type="match status" value="1"/>
</dbReference>
<dbReference type="GO" id="GO:0008623">
    <property type="term" value="C:CHRAC"/>
    <property type="evidence" value="ECO:0007669"/>
    <property type="project" value="TreeGrafter"/>
</dbReference>
<dbReference type="SUPFAM" id="SSF47113">
    <property type="entry name" value="Histone-fold"/>
    <property type="match status" value="1"/>
</dbReference>
<evidence type="ECO:0000256" key="2">
    <source>
        <dbReference type="ARBA" id="ARBA00023242"/>
    </source>
</evidence>
<feature type="compositionally biased region" description="Low complexity" evidence="3">
    <location>
        <begin position="141"/>
        <end position="155"/>
    </location>
</feature>
<feature type="region of interest" description="Disordered" evidence="3">
    <location>
        <begin position="115"/>
        <end position="157"/>
    </location>
</feature>
<evidence type="ECO:0000313" key="6">
    <source>
        <dbReference type="Proteomes" id="UP000800041"/>
    </source>
</evidence>
<reference evidence="5" key="1">
    <citation type="journal article" date="2020" name="Stud. Mycol.">
        <title>101 Dothideomycetes genomes: a test case for predicting lifestyles and emergence of pathogens.</title>
        <authorList>
            <person name="Haridas S."/>
            <person name="Albert R."/>
            <person name="Binder M."/>
            <person name="Bloem J."/>
            <person name="Labutti K."/>
            <person name="Salamov A."/>
            <person name="Andreopoulos B."/>
            <person name="Baker S."/>
            <person name="Barry K."/>
            <person name="Bills G."/>
            <person name="Bluhm B."/>
            <person name="Cannon C."/>
            <person name="Castanera R."/>
            <person name="Culley D."/>
            <person name="Daum C."/>
            <person name="Ezra D."/>
            <person name="Gonzalez J."/>
            <person name="Henrissat B."/>
            <person name="Kuo A."/>
            <person name="Liang C."/>
            <person name="Lipzen A."/>
            <person name="Lutzoni F."/>
            <person name="Magnuson J."/>
            <person name="Mondo S."/>
            <person name="Nolan M."/>
            <person name="Ohm R."/>
            <person name="Pangilinan J."/>
            <person name="Park H.-J."/>
            <person name="Ramirez L."/>
            <person name="Alfaro M."/>
            <person name="Sun H."/>
            <person name="Tritt A."/>
            <person name="Yoshinaga Y."/>
            <person name="Zwiers L.-H."/>
            <person name="Turgeon B."/>
            <person name="Goodwin S."/>
            <person name="Spatafora J."/>
            <person name="Crous P."/>
            <person name="Grigoriev I."/>
        </authorList>
    </citation>
    <scope>NUCLEOTIDE SEQUENCE</scope>
    <source>
        <strain evidence="5">CBS 113979</strain>
    </source>
</reference>
<feature type="compositionally biased region" description="Acidic residues" evidence="3">
    <location>
        <begin position="187"/>
        <end position="200"/>
    </location>
</feature>
<organism evidence="5 6">
    <name type="scientific">Aulographum hederae CBS 113979</name>
    <dbReference type="NCBI Taxonomy" id="1176131"/>
    <lineage>
        <taxon>Eukaryota</taxon>
        <taxon>Fungi</taxon>
        <taxon>Dikarya</taxon>
        <taxon>Ascomycota</taxon>
        <taxon>Pezizomycotina</taxon>
        <taxon>Dothideomycetes</taxon>
        <taxon>Pleosporomycetidae</taxon>
        <taxon>Aulographales</taxon>
        <taxon>Aulographaceae</taxon>
    </lineage>
</organism>
<sequence>MPYNNTPIAPPSEFTGTVSLPLARVKKIIHADDEVNNCSNNAAFAIAVATEMFVQYLVDKVHDGVKTQRRRQVKYEDVSDAVARADELEFLSEVVPKTTTYKVIKERNARKAAAAAAETNNSKTPSALTPRGLAGNTASETPEASGGPSTSSGPAQTKLPFTAVAADGPVSVLNGQTNGSGNGVTAQDEEDDEMEIDADKDEIVVGGSKSRHVDTQDEEMEDPAGAQLEREAAAVENGVTPKTSRSTGVSSRS</sequence>